<dbReference type="EMBL" id="JH767141">
    <property type="protein sequence ID" value="EQC38504.1"/>
    <property type="molecule type" value="Genomic_DNA"/>
</dbReference>
<dbReference type="InParanoid" id="T0QKH9"/>
<evidence type="ECO:0000256" key="1">
    <source>
        <dbReference type="SAM" id="MobiDB-lite"/>
    </source>
</evidence>
<accession>T0QKH9</accession>
<organism evidence="2 3">
    <name type="scientific">Saprolegnia diclina (strain VS20)</name>
    <dbReference type="NCBI Taxonomy" id="1156394"/>
    <lineage>
        <taxon>Eukaryota</taxon>
        <taxon>Sar</taxon>
        <taxon>Stramenopiles</taxon>
        <taxon>Oomycota</taxon>
        <taxon>Saprolegniomycetes</taxon>
        <taxon>Saprolegniales</taxon>
        <taxon>Saprolegniaceae</taxon>
        <taxon>Saprolegnia</taxon>
    </lineage>
</organism>
<dbReference type="OrthoDB" id="10409339at2759"/>
<feature type="compositionally biased region" description="Low complexity" evidence="1">
    <location>
        <begin position="37"/>
        <end position="58"/>
    </location>
</feature>
<dbReference type="AlphaFoldDB" id="T0QKH9"/>
<reference evidence="2 3" key="1">
    <citation type="submission" date="2012-04" db="EMBL/GenBank/DDBJ databases">
        <title>The Genome Sequence of Saprolegnia declina VS20.</title>
        <authorList>
            <consortium name="The Broad Institute Genome Sequencing Platform"/>
            <person name="Russ C."/>
            <person name="Nusbaum C."/>
            <person name="Tyler B."/>
            <person name="van West P."/>
            <person name="Dieguez-Uribeondo J."/>
            <person name="de Bruijn I."/>
            <person name="Tripathy S."/>
            <person name="Jiang R."/>
            <person name="Young S.K."/>
            <person name="Zeng Q."/>
            <person name="Gargeya S."/>
            <person name="Fitzgerald M."/>
            <person name="Haas B."/>
            <person name="Abouelleil A."/>
            <person name="Alvarado L."/>
            <person name="Arachchi H.M."/>
            <person name="Berlin A."/>
            <person name="Chapman S.B."/>
            <person name="Goldberg J."/>
            <person name="Griggs A."/>
            <person name="Gujja S."/>
            <person name="Hansen M."/>
            <person name="Howarth C."/>
            <person name="Imamovic A."/>
            <person name="Larimer J."/>
            <person name="McCowen C."/>
            <person name="Montmayeur A."/>
            <person name="Murphy C."/>
            <person name="Neiman D."/>
            <person name="Pearson M."/>
            <person name="Priest M."/>
            <person name="Roberts A."/>
            <person name="Saif S."/>
            <person name="Shea T."/>
            <person name="Sisk P."/>
            <person name="Sykes S."/>
            <person name="Wortman J."/>
            <person name="Nusbaum C."/>
            <person name="Birren B."/>
        </authorList>
    </citation>
    <scope>NUCLEOTIDE SEQUENCE [LARGE SCALE GENOMIC DNA]</scope>
    <source>
        <strain evidence="2 3">VS20</strain>
    </source>
</reference>
<gene>
    <name evidence="2" type="ORF">SDRG_04211</name>
</gene>
<name>T0QKH9_SAPDV</name>
<evidence type="ECO:0000313" key="2">
    <source>
        <dbReference type="EMBL" id="EQC38504.1"/>
    </source>
</evidence>
<dbReference type="VEuPathDB" id="FungiDB:SDRG_04211"/>
<dbReference type="RefSeq" id="XP_008608096.1">
    <property type="nucleotide sequence ID" value="XM_008609874.1"/>
</dbReference>
<sequence length="90" mass="10120">MFGTKILQALEVQEARRLEQRPRKYVRAPTPSPFPSTGLRTPLAPPTTTKAPLPLAPLTHRRLAPRSGHHQSTSNKFRSVVESYDEDNMS</sequence>
<keyword evidence="3" id="KW-1185">Reference proteome</keyword>
<dbReference type="Proteomes" id="UP000030762">
    <property type="component" value="Unassembled WGS sequence"/>
</dbReference>
<proteinExistence type="predicted"/>
<feature type="region of interest" description="Disordered" evidence="1">
    <location>
        <begin position="21"/>
        <end position="90"/>
    </location>
</feature>
<feature type="compositionally biased region" description="Basic residues" evidence="1">
    <location>
        <begin position="59"/>
        <end position="69"/>
    </location>
</feature>
<dbReference type="OMA" id="HHQSTSN"/>
<evidence type="ECO:0000313" key="3">
    <source>
        <dbReference type="Proteomes" id="UP000030762"/>
    </source>
</evidence>
<protein>
    <submittedName>
        <fullName evidence="2">Uncharacterized protein</fullName>
    </submittedName>
</protein>
<dbReference type="GeneID" id="19944938"/>